<dbReference type="AlphaFoldDB" id="A0A4Q7KUQ3"/>
<dbReference type="InterPro" id="IPR037401">
    <property type="entry name" value="SnoaL-like"/>
</dbReference>
<accession>A0A4Q7KUQ3</accession>
<sequence length="159" mass="17733">MTAVRPPSPASAAPEERYLARWAVAWATGDAERCLAGHAATMAGEHTRYVQPLFHAARGERGLRTVGKLFALIPDLTAEIERWAVADGFAFVEFTLRGHLGGRPVAVRAVDRMTLDGEPLVERENYCDPLPVVLAVLVRPRVWPLLVRHRVRITPRPRR</sequence>
<gene>
    <name evidence="2" type="ORF">EV193_10341</name>
</gene>
<reference evidence="2 3" key="1">
    <citation type="submission" date="2019-02" db="EMBL/GenBank/DDBJ databases">
        <title>Genomic Encyclopedia of Type Strains, Phase IV (KMG-IV): sequencing the most valuable type-strain genomes for metagenomic binning, comparative biology and taxonomic classification.</title>
        <authorList>
            <person name="Goeker M."/>
        </authorList>
    </citation>
    <scope>NUCLEOTIDE SEQUENCE [LARGE SCALE GENOMIC DNA]</scope>
    <source>
        <strain evidence="2 3">DSM 101727</strain>
    </source>
</reference>
<keyword evidence="3" id="KW-1185">Reference proteome</keyword>
<feature type="domain" description="SnoaL-like" evidence="1">
    <location>
        <begin position="20"/>
        <end position="118"/>
    </location>
</feature>
<dbReference type="Proteomes" id="UP000294257">
    <property type="component" value="Unassembled WGS sequence"/>
</dbReference>
<dbReference type="Gene3D" id="3.10.450.50">
    <property type="match status" value="1"/>
</dbReference>
<comment type="caution">
    <text evidence="2">The sequence shown here is derived from an EMBL/GenBank/DDBJ whole genome shotgun (WGS) entry which is preliminary data.</text>
</comment>
<organism evidence="2 3">
    <name type="scientific">Herbihabitans rhizosphaerae</name>
    <dbReference type="NCBI Taxonomy" id="1872711"/>
    <lineage>
        <taxon>Bacteria</taxon>
        <taxon>Bacillati</taxon>
        <taxon>Actinomycetota</taxon>
        <taxon>Actinomycetes</taxon>
        <taxon>Pseudonocardiales</taxon>
        <taxon>Pseudonocardiaceae</taxon>
        <taxon>Herbihabitans</taxon>
    </lineage>
</organism>
<protein>
    <submittedName>
        <fullName evidence="2">SnoaL-like protein</fullName>
    </submittedName>
</protein>
<dbReference type="InterPro" id="IPR032710">
    <property type="entry name" value="NTF2-like_dom_sf"/>
</dbReference>
<evidence type="ECO:0000313" key="3">
    <source>
        <dbReference type="Proteomes" id="UP000294257"/>
    </source>
</evidence>
<dbReference type="EMBL" id="SGWQ01000003">
    <property type="protein sequence ID" value="RZS40729.1"/>
    <property type="molecule type" value="Genomic_DNA"/>
</dbReference>
<dbReference type="SUPFAM" id="SSF54427">
    <property type="entry name" value="NTF2-like"/>
    <property type="match status" value="1"/>
</dbReference>
<name>A0A4Q7KUQ3_9PSEU</name>
<dbReference type="Pfam" id="PF12680">
    <property type="entry name" value="SnoaL_2"/>
    <property type="match status" value="1"/>
</dbReference>
<evidence type="ECO:0000313" key="2">
    <source>
        <dbReference type="EMBL" id="RZS40729.1"/>
    </source>
</evidence>
<evidence type="ECO:0000259" key="1">
    <source>
        <dbReference type="Pfam" id="PF12680"/>
    </source>
</evidence>
<proteinExistence type="predicted"/>